<feature type="region of interest" description="Disordered" evidence="1">
    <location>
        <begin position="52"/>
        <end position="116"/>
    </location>
</feature>
<name>A0AAR5Q7B2_DENPD</name>
<feature type="compositionally biased region" description="Basic and acidic residues" evidence="1">
    <location>
        <begin position="84"/>
        <end position="104"/>
    </location>
</feature>
<evidence type="ECO:0000256" key="1">
    <source>
        <dbReference type="SAM" id="MobiDB-lite"/>
    </source>
</evidence>
<evidence type="ECO:0000313" key="2">
    <source>
        <dbReference type="EnsemblMetazoa" id="XP_019769070.1"/>
    </source>
</evidence>
<reference evidence="3" key="1">
    <citation type="journal article" date="2013" name="Genome Biol.">
        <title>Draft genome of the mountain pine beetle, Dendroctonus ponderosae Hopkins, a major forest pest.</title>
        <authorList>
            <person name="Keeling C.I."/>
            <person name="Yuen M.M."/>
            <person name="Liao N.Y."/>
            <person name="Docking T.R."/>
            <person name="Chan S.K."/>
            <person name="Taylor G.A."/>
            <person name="Palmquist D.L."/>
            <person name="Jackman S.D."/>
            <person name="Nguyen A."/>
            <person name="Li M."/>
            <person name="Henderson H."/>
            <person name="Janes J.K."/>
            <person name="Zhao Y."/>
            <person name="Pandoh P."/>
            <person name="Moore R."/>
            <person name="Sperling F.A."/>
            <person name="Huber D.P."/>
            <person name="Birol I."/>
            <person name="Jones S.J."/>
            <person name="Bohlmann J."/>
        </authorList>
    </citation>
    <scope>NUCLEOTIDE SEQUENCE</scope>
</reference>
<dbReference type="Proteomes" id="UP000019118">
    <property type="component" value="Unassembled WGS sequence"/>
</dbReference>
<reference evidence="2" key="2">
    <citation type="submission" date="2024-08" db="UniProtKB">
        <authorList>
            <consortium name="EnsemblMetazoa"/>
        </authorList>
    </citation>
    <scope>IDENTIFICATION</scope>
</reference>
<evidence type="ECO:0000313" key="3">
    <source>
        <dbReference type="Proteomes" id="UP000019118"/>
    </source>
</evidence>
<sequence>MGYYVEGENNSLDKVEDEFAALDIYFKRNLTEGEKAQNYTNNIIPFTTDFSSKNSTSSEKNDTQSPVPAASSNIDPIKQGNKNKINETRNPRQELDSPEERASQEQDSSEEEGGGNMLTGLLSAFLSGLSRADGSIDIEAIIGLLGSLSSQNPDGSYDFNSLSELLRSFFGGGADGGGSDIGAFIGGLAGASIKGVASPPGPKGAGILAGKVVTGVLPALSAPG</sequence>
<proteinExistence type="predicted"/>
<organism evidence="2 3">
    <name type="scientific">Dendroctonus ponderosae</name>
    <name type="common">Mountain pine beetle</name>
    <dbReference type="NCBI Taxonomy" id="77166"/>
    <lineage>
        <taxon>Eukaryota</taxon>
        <taxon>Metazoa</taxon>
        <taxon>Ecdysozoa</taxon>
        <taxon>Arthropoda</taxon>
        <taxon>Hexapoda</taxon>
        <taxon>Insecta</taxon>
        <taxon>Pterygota</taxon>
        <taxon>Neoptera</taxon>
        <taxon>Endopterygota</taxon>
        <taxon>Coleoptera</taxon>
        <taxon>Polyphaga</taxon>
        <taxon>Cucujiformia</taxon>
        <taxon>Curculionidae</taxon>
        <taxon>Scolytinae</taxon>
        <taxon>Dendroctonus</taxon>
    </lineage>
</organism>
<accession>A0AAR5Q7B2</accession>
<protein>
    <submittedName>
        <fullName evidence="2">Uncharacterized protein</fullName>
    </submittedName>
</protein>
<feature type="compositionally biased region" description="Polar residues" evidence="1">
    <location>
        <begin position="52"/>
        <end position="74"/>
    </location>
</feature>
<dbReference type="AlphaFoldDB" id="A0AAR5Q7B2"/>
<keyword evidence="3" id="KW-1185">Reference proteome</keyword>
<dbReference type="EnsemblMetazoa" id="XM_019913511.1">
    <property type="protein sequence ID" value="XP_019769070.1"/>
    <property type="gene ID" value="LOC109543689"/>
</dbReference>